<dbReference type="Proteomes" id="UP001356170">
    <property type="component" value="Unassembled WGS sequence"/>
</dbReference>
<accession>A0ABU7UZX4</accession>
<feature type="domain" description="FAD/NAD(P)-binding" evidence="12">
    <location>
        <begin position="7"/>
        <end position="332"/>
    </location>
</feature>
<dbReference type="Gene3D" id="3.30.390.30">
    <property type="match status" value="1"/>
</dbReference>
<dbReference type="Pfam" id="PF02852">
    <property type="entry name" value="Pyr_redox_dim"/>
    <property type="match status" value="1"/>
</dbReference>
<dbReference type="Pfam" id="PF07992">
    <property type="entry name" value="Pyr_redox_2"/>
    <property type="match status" value="1"/>
</dbReference>
<evidence type="ECO:0000256" key="2">
    <source>
        <dbReference type="ARBA" id="ARBA00012608"/>
    </source>
</evidence>
<dbReference type="InterPro" id="IPR036188">
    <property type="entry name" value="FAD/NAD-bd_sf"/>
</dbReference>
<dbReference type="PRINTS" id="PR00411">
    <property type="entry name" value="PNDRDTASEI"/>
</dbReference>
<proteinExistence type="inferred from homology"/>
<dbReference type="InterPro" id="IPR050151">
    <property type="entry name" value="Class-I_Pyr_Nuc-Dis_Oxidored"/>
</dbReference>
<dbReference type="RefSeq" id="WP_331703995.1">
    <property type="nucleotide sequence ID" value="NZ_JAZHBO010000002.1"/>
</dbReference>
<dbReference type="PRINTS" id="PR00368">
    <property type="entry name" value="FADPNR"/>
</dbReference>
<dbReference type="Gene3D" id="3.50.50.60">
    <property type="entry name" value="FAD/NAD(P)-binding domain"/>
    <property type="match status" value="2"/>
</dbReference>
<dbReference type="EC" id="1.8.1.4" evidence="2 10"/>
<comment type="miscellaneous">
    <text evidence="10">The active site is a redox-active disulfide bond.</text>
</comment>
<dbReference type="InterPro" id="IPR001100">
    <property type="entry name" value="Pyr_nuc-diS_OxRdtase"/>
</dbReference>
<evidence type="ECO:0000256" key="3">
    <source>
        <dbReference type="ARBA" id="ARBA00022630"/>
    </source>
</evidence>
<sequence length="472" mass="49757">MSAEQSYDVIIIGGGPGGYPAAIRAAQLGMKVACIENRKRMGGTCLNIGCIPSKALLESSERFMAAKTEFTTHGIEFDGLRLNLANLLGHKDKVVSGLGDGIDYLFRKHKITRLLGTGSIAAPGQVEVAVADGARQTLLAKSIVIATGSEGATLPDVPIDEDRIASSTGALSFPEVPKHLVVIGAGYVGLELGSVWQRLGAEVTVVEYLDRITPGMDSELAQVLHKVLQHQGFEFRLSQKVTAARIEGDHVVLSVEPSSGGASEQLQADRVLVAVGRRPYTEGLGLEAIGVERDRKGFITVDAHWRTNVAGIYAIGDVIGGPMLAHKATEEGIALIEQLAGLPGHVNYDAIPAIVYTAPEAASVGQSEEALKEAGVNYKVGRFPFNANSRARAKAQTEGLAKVLADAETDRILGVHILGPEAGSLIHEAVVAMEFSGAADDIARTCHAHPTLPEALKEAAMDAGAWAIHIAR</sequence>
<evidence type="ECO:0000256" key="1">
    <source>
        <dbReference type="ARBA" id="ARBA00007532"/>
    </source>
</evidence>
<evidence type="ECO:0000256" key="10">
    <source>
        <dbReference type="RuleBase" id="RU003692"/>
    </source>
</evidence>
<evidence type="ECO:0000256" key="4">
    <source>
        <dbReference type="ARBA" id="ARBA00022827"/>
    </source>
</evidence>
<keyword evidence="14" id="KW-1185">Reference proteome</keyword>
<dbReference type="PROSITE" id="PS00076">
    <property type="entry name" value="PYRIDINE_REDOX_1"/>
    <property type="match status" value="1"/>
</dbReference>
<dbReference type="InterPro" id="IPR006258">
    <property type="entry name" value="Lipoamide_DH"/>
</dbReference>
<dbReference type="InterPro" id="IPR012999">
    <property type="entry name" value="Pyr_OxRdtase_I_AS"/>
</dbReference>
<keyword evidence="4 10" id="KW-0274">FAD</keyword>
<name>A0ABU7UZX4_9GAMM</name>
<evidence type="ECO:0000256" key="8">
    <source>
        <dbReference type="ARBA" id="ARBA00023284"/>
    </source>
</evidence>
<evidence type="ECO:0000256" key="9">
    <source>
        <dbReference type="ARBA" id="ARBA00049187"/>
    </source>
</evidence>
<evidence type="ECO:0000256" key="6">
    <source>
        <dbReference type="ARBA" id="ARBA00023027"/>
    </source>
</evidence>
<evidence type="ECO:0000256" key="7">
    <source>
        <dbReference type="ARBA" id="ARBA00023157"/>
    </source>
</evidence>
<gene>
    <name evidence="13" type="primary">lpdA</name>
    <name evidence="13" type="ORF">V3390_07575</name>
</gene>
<dbReference type="PANTHER" id="PTHR22912:SF151">
    <property type="entry name" value="DIHYDROLIPOYL DEHYDROGENASE, MITOCHONDRIAL"/>
    <property type="match status" value="1"/>
</dbReference>
<dbReference type="InterPro" id="IPR016156">
    <property type="entry name" value="FAD/NAD-linked_Rdtase_dimer_sf"/>
</dbReference>
<keyword evidence="5 10" id="KW-0560">Oxidoreductase</keyword>
<keyword evidence="6 10" id="KW-0520">NAD</keyword>
<dbReference type="NCBIfam" id="TIGR01350">
    <property type="entry name" value="lipoamide_DH"/>
    <property type="match status" value="1"/>
</dbReference>
<feature type="domain" description="Pyridine nucleotide-disulphide oxidoreductase dimerisation" evidence="11">
    <location>
        <begin position="351"/>
        <end position="460"/>
    </location>
</feature>
<evidence type="ECO:0000313" key="14">
    <source>
        <dbReference type="Proteomes" id="UP001356170"/>
    </source>
</evidence>
<dbReference type="SUPFAM" id="SSF51905">
    <property type="entry name" value="FAD/NAD(P)-binding domain"/>
    <property type="match status" value="1"/>
</dbReference>
<dbReference type="InterPro" id="IPR023753">
    <property type="entry name" value="FAD/NAD-binding_dom"/>
</dbReference>
<dbReference type="PANTHER" id="PTHR22912">
    <property type="entry name" value="DISULFIDE OXIDOREDUCTASE"/>
    <property type="match status" value="1"/>
</dbReference>
<comment type="catalytic activity">
    <reaction evidence="9 10">
        <text>N(6)-[(R)-dihydrolipoyl]-L-lysyl-[protein] + NAD(+) = N(6)-[(R)-lipoyl]-L-lysyl-[protein] + NADH + H(+)</text>
        <dbReference type="Rhea" id="RHEA:15045"/>
        <dbReference type="Rhea" id="RHEA-COMP:10474"/>
        <dbReference type="Rhea" id="RHEA-COMP:10475"/>
        <dbReference type="ChEBI" id="CHEBI:15378"/>
        <dbReference type="ChEBI" id="CHEBI:57540"/>
        <dbReference type="ChEBI" id="CHEBI:57945"/>
        <dbReference type="ChEBI" id="CHEBI:83099"/>
        <dbReference type="ChEBI" id="CHEBI:83100"/>
        <dbReference type="EC" id="1.8.1.4"/>
    </reaction>
</comment>
<comment type="cofactor">
    <cofactor evidence="10">
        <name>FAD</name>
        <dbReference type="ChEBI" id="CHEBI:57692"/>
    </cofactor>
    <text evidence="10">Binds 1 FAD per subunit.</text>
</comment>
<reference evidence="13 14" key="1">
    <citation type="submission" date="2024-01" db="EMBL/GenBank/DDBJ databases">
        <title>Novel species of the genus Luteimonas isolated from rivers.</title>
        <authorList>
            <person name="Lu H."/>
        </authorList>
    </citation>
    <scope>NUCLEOTIDE SEQUENCE [LARGE SCALE GENOMIC DNA]</scope>
    <source>
        <strain evidence="13 14">FXH3W</strain>
    </source>
</reference>
<evidence type="ECO:0000256" key="5">
    <source>
        <dbReference type="ARBA" id="ARBA00023002"/>
    </source>
</evidence>
<evidence type="ECO:0000259" key="11">
    <source>
        <dbReference type="Pfam" id="PF02852"/>
    </source>
</evidence>
<comment type="similarity">
    <text evidence="1 10">Belongs to the class-I pyridine nucleotide-disulfide oxidoreductase family.</text>
</comment>
<organism evidence="13 14">
    <name type="scientific">Aquilutibacter rugosus</name>
    <dbReference type="NCBI Taxonomy" id="3115820"/>
    <lineage>
        <taxon>Bacteria</taxon>
        <taxon>Pseudomonadati</taxon>
        <taxon>Pseudomonadota</taxon>
        <taxon>Gammaproteobacteria</taxon>
        <taxon>Lysobacterales</taxon>
        <taxon>Lysobacteraceae</taxon>
        <taxon>Aquilutibacter</taxon>
    </lineage>
</organism>
<keyword evidence="8 10" id="KW-0676">Redox-active center</keyword>
<keyword evidence="7" id="KW-1015">Disulfide bond</keyword>
<dbReference type="InterPro" id="IPR004099">
    <property type="entry name" value="Pyr_nucl-diS_OxRdtase_dimer"/>
</dbReference>
<dbReference type="PIRSF" id="PIRSF000350">
    <property type="entry name" value="Mercury_reductase_MerA"/>
    <property type="match status" value="1"/>
</dbReference>
<dbReference type="EMBL" id="JAZHBO010000002">
    <property type="protein sequence ID" value="MEF2156087.1"/>
    <property type="molecule type" value="Genomic_DNA"/>
</dbReference>
<evidence type="ECO:0000313" key="13">
    <source>
        <dbReference type="EMBL" id="MEF2156087.1"/>
    </source>
</evidence>
<comment type="caution">
    <text evidence="13">The sequence shown here is derived from an EMBL/GenBank/DDBJ whole genome shotgun (WGS) entry which is preliminary data.</text>
</comment>
<protein>
    <recommendedName>
        <fullName evidence="2 10">Dihydrolipoyl dehydrogenase</fullName>
        <ecNumber evidence="2 10">1.8.1.4</ecNumber>
    </recommendedName>
</protein>
<evidence type="ECO:0000259" key="12">
    <source>
        <dbReference type="Pfam" id="PF07992"/>
    </source>
</evidence>
<keyword evidence="3 10" id="KW-0285">Flavoprotein</keyword>
<dbReference type="GO" id="GO:0004148">
    <property type="term" value="F:dihydrolipoyl dehydrogenase (NADH) activity"/>
    <property type="evidence" value="ECO:0007669"/>
    <property type="project" value="UniProtKB-EC"/>
</dbReference>
<dbReference type="SUPFAM" id="SSF55424">
    <property type="entry name" value="FAD/NAD-linked reductases, dimerisation (C-terminal) domain"/>
    <property type="match status" value="1"/>
</dbReference>